<proteinExistence type="predicted"/>
<evidence type="ECO:0000313" key="2">
    <source>
        <dbReference type="Proteomes" id="UP000014480"/>
    </source>
</evidence>
<name>A0A484FXV2_COLOR</name>
<reference evidence="2" key="1">
    <citation type="journal article" date="2013" name="New Phytol.">
        <title>Comparative genomic and transcriptomic analyses reveal the hemibiotrophic stage shift of Colletotrichum fungi.</title>
        <authorList>
            <person name="Gan P."/>
            <person name="Ikeda K."/>
            <person name="Irieda H."/>
            <person name="Narusaka M."/>
            <person name="O'Connell R.J."/>
            <person name="Narusaka Y."/>
            <person name="Takano Y."/>
            <person name="Kubo Y."/>
            <person name="Shirasu K."/>
        </authorList>
    </citation>
    <scope>NUCLEOTIDE SEQUENCE [LARGE SCALE GENOMIC DNA]</scope>
    <source>
        <strain evidence="2">104-T / ATCC 96160 / CBS 514.97 / LARS 414 / MAFF 240422</strain>
    </source>
</reference>
<dbReference type="EMBL" id="AMCV02000009">
    <property type="protein sequence ID" value="TDZ22878.1"/>
    <property type="molecule type" value="Genomic_DNA"/>
</dbReference>
<reference evidence="2" key="2">
    <citation type="journal article" date="2019" name="Mol. Plant Microbe Interact.">
        <title>Genome sequence resources for four phytopathogenic fungi from the Colletotrichum orbiculare species complex.</title>
        <authorList>
            <person name="Gan P."/>
            <person name="Tsushima A."/>
            <person name="Narusaka M."/>
            <person name="Narusaka Y."/>
            <person name="Takano Y."/>
            <person name="Kubo Y."/>
            <person name="Shirasu K."/>
        </authorList>
    </citation>
    <scope>GENOME REANNOTATION</scope>
    <source>
        <strain evidence="2">104-T / ATCC 96160 / CBS 514.97 / LARS 414 / MAFF 240422</strain>
    </source>
</reference>
<dbReference type="Proteomes" id="UP000014480">
    <property type="component" value="Unassembled WGS sequence"/>
</dbReference>
<evidence type="ECO:0000313" key="1">
    <source>
        <dbReference type="EMBL" id="TDZ22878.1"/>
    </source>
</evidence>
<organism evidence="1 2">
    <name type="scientific">Colletotrichum orbiculare (strain 104-T / ATCC 96160 / CBS 514.97 / LARS 414 / MAFF 240422)</name>
    <name type="common">Cucumber anthracnose fungus</name>
    <name type="synonym">Colletotrichum lagenarium</name>
    <dbReference type="NCBI Taxonomy" id="1213857"/>
    <lineage>
        <taxon>Eukaryota</taxon>
        <taxon>Fungi</taxon>
        <taxon>Dikarya</taxon>
        <taxon>Ascomycota</taxon>
        <taxon>Pezizomycotina</taxon>
        <taxon>Sordariomycetes</taxon>
        <taxon>Hypocreomycetidae</taxon>
        <taxon>Glomerellales</taxon>
        <taxon>Glomerellaceae</taxon>
        <taxon>Colletotrichum</taxon>
        <taxon>Colletotrichum orbiculare species complex</taxon>
    </lineage>
</organism>
<protein>
    <submittedName>
        <fullName evidence="1">Uncharacterized protein</fullName>
    </submittedName>
</protein>
<keyword evidence="2" id="KW-1185">Reference proteome</keyword>
<sequence>MAAHCETNIHRGDKITERLRLSPALATYSSYIWRARIQSKTWPLRSIPPIVTATARATTSRNTRAYPSRVSCPSDDPILTQTLYCFPRKRF</sequence>
<dbReference type="AlphaFoldDB" id="A0A484FXV2"/>
<accession>A0A484FXV2</accession>
<gene>
    <name evidence="1" type="ORF">Cob_v004251</name>
</gene>
<comment type="caution">
    <text evidence="1">The sequence shown here is derived from an EMBL/GenBank/DDBJ whole genome shotgun (WGS) entry which is preliminary data.</text>
</comment>